<feature type="chain" id="PRO_5012938572" evidence="2">
    <location>
        <begin position="21"/>
        <end position="68"/>
    </location>
</feature>
<feature type="transmembrane region" description="Helical" evidence="1">
    <location>
        <begin position="44"/>
        <end position="67"/>
    </location>
</feature>
<protein>
    <submittedName>
        <fullName evidence="3">Preprotein-translocase subunit g</fullName>
    </submittedName>
</protein>
<proteinExistence type="predicted"/>
<dbReference type="RefSeq" id="YP_009392289.1">
    <property type="nucleotide sequence ID" value="NC_035262.1"/>
</dbReference>
<dbReference type="EMBL" id="MF101415">
    <property type="protein sequence ID" value="ARW60851.1"/>
    <property type="molecule type" value="Genomic_DNA"/>
</dbReference>
<keyword evidence="1" id="KW-0472">Membrane</keyword>
<keyword evidence="3" id="KW-0150">Chloroplast</keyword>
<evidence type="ECO:0000256" key="2">
    <source>
        <dbReference type="SAM" id="SignalP"/>
    </source>
</evidence>
<sequence length="68" mass="7931">MIKLLWYLFSLLTIISILLSNPNNNNSISLVRNNSVFSFQSGQLFIQKFIVFNIFMFLMCTILLLIIL</sequence>
<dbReference type="AlphaFoldDB" id="A0A1Z1M4T3"/>
<keyword evidence="1" id="KW-0812">Transmembrane</keyword>
<keyword evidence="3" id="KW-0934">Plastid</keyword>
<name>A0A1Z1M4T3_OSMFI</name>
<evidence type="ECO:0000256" key="1">
    <source>
        <dbReference type="SAM" id="Phobius"/>
    </source>
</evidence>
<evidence type="ECO:0000313" key="3">
    <source>
        <dbReference type="EMBL" id="ARW60851.1"/>
    </source>
</evidence>
<gene>
    <name evidence="3" type="primary">secG</name>
</gene>
<keyword evidence="1" id="KW-1133">Transmembrane helix</keyword>
<geneLocation type="chloroplast" evidence="3"/>
<reference evidence="3" key="1">
    <citation type="journal article" date="2017" name="J. Phycol.">
        <title>Analysis of chloroplast genomes and a supermatrix inform reclassification of the Rhodomelaceae (Rhodophyta).</title>
        <authorList>
            <person name="Diaz-Tapia P."/>
            <person name="Maggs C.A."/>
            <person name="West J.A."/>
            <person name="Verbruggen H."/>
        </authorList>
    </citation>
    <scope>NUCLEOTIDE SEQUENCE</scope>
    <source>
        <strain evidence="3">JW2841</strain>
    </source>
</reference>
<dbReference type="GeneID" id="33353797"/>
<feature type="signal peptide" evidence="2">
    <location>
        <begin position="1"/>
        <end position="20"/>
    </location>
</feature>
<organism evidence="3">
    <name type="scientific">Osmundaria fimbriata</name>
    <name type="common">Red alga</name>
    <name type="synonym">Delesseria fimbriata</name>
    <dbReference type="NCBI Taxonomy" id="228265"/>
    <lineage>
        <taxon>Eukaryota</taxon>
        <taxon>Rhodophyta</taxon>
        <taxon>Florideophyceae</taxon>
        <taxon>Rhodymeniophycidae</taxon>
        <taxon>Ceramiales</taxon>
        <taxon>Rhodomelaceae</taxon>
        <taxon>Amansieae</taxon>
        <taxon>Osmundaria</taxon>
    </lineage>
</organism>
<keyword evidence="2" id="KW-0732">Signal</keyword>
<accession>A0A1Z1M4T3</accession>